<organism evidence="10 11">
    <name type="scientific">Frankliniella fusca</name>
    <dbReference type="NCBI Taxonomy" id="407009"/>
    <lineage>
        <taxon>Eukaryota</taxon>
        <taxon>Metazoa</taxon>
        <taxon>Ecdysozoa</taxon>
        <taxon>Arthropoda</taxon>
        <taxon>Hexapoda</taxon>
        <taxon>Insecta</taxon>
        <taxon>Pterygota</taxon>
        <taxon>Neoptera</taxon>
        <taxon>Paraneoptera</taxon>
        <taxon>Thysanoptera</taxon>
        <taxon>Terebrantia</taxon>
        <taxon>Thripoidea</taxon>
        <taxon>Thripidae</taxon>
        <taxon>Frankliniella</taxon>
    </lineage>
</organism>
<dbReference type="InterPro" id="IPR000668">
    <property type="entry name" value="Peptidase_C1A_C"/>
</dbReference>
<evidence type="ECO:0000313" key="11">
    <source>
        <dbReference type="Proteomes" id="UP001219518"/>
    </source>
</evidence>
<dbReference type="SMART" id="SM00645">
    <property type="entry name" value="Pept_C1"/>
    <property type="match status" value="2"/>
</dbReference>
<feature type="domain" description="Peptidase C1A papain C-terminal" evidence="9">
    <location>
        <begin position="84"/>
        <end position="363"/>
    </location>
</feature>
<comment type="caution">
    <text evidence="10">The sequence shown here is derived from an EMBL/GenBank/DDBJ whole genome shotgun (WGS) entry which is preliminary data.</text>
</comment>
<dbReference type="GO" id="GO:0004197">
    <property type="term" value="F:cysteine-type endopeptidase activity"/>
    <property type="evidence" value="ECO:0007669"/>
    <property type="project" value="InterPro"/>
</dbReference>
<keyword evidence="7" id="KW-1015">Disulfide bond</keyword>
<evidence type="ECO:0000313" key="10">
    <source>
        <dbReference type="EMBL" id="KAK3928307.1"/>
    </source>
</evidence>
<dbReference type="Pfam" id="PF08127">
    <property type="entry name" value="Propeptide_C1"/>
    <property type="match status" value="2"/>
</dbReference>
<keyword evidence="5" id="KW-0788">Thiol protease</keyword>
<dbReference type="FunFam" id="3.90.70.10:FF:000031">
    <property type="entry name" value="Cathepsin B"/>
    <property type="match status" value="2"/>
</dbReference>
<keyword evidence="6" id="KW-0865">Zymogen</keyword>
<sequence length="782" mass="84937">MMKIAILMLVGLVGLSTALPQDHFLSEARINHINSLNTTWKAGRNFGPHVTQKYIRGLLGVLPDAHKFRLPEVAPHIALADDAIPETFDAREAWPECRTLKEVRDQGGCGSCWVSPDLTQPDVALGSENDSPSSNENTCPLNAQAVAAVTTMSDRICIASQGKVQVSLSAEDLVSCCRICGMGCNGGYPAMAWQYFKNWGLVTGGYLPDKKEGCLDYSVEPCEHHTAGPRGTCDEGPTPKCTKKCKAEYGKSFKQDLYHAKSAYSVSSDPKAIQKEIMTNGPVEVAFSVYDDFVDYKSGVYQQTSNVFLGGHAVKFIGWGTENGTPYWLAVNSWNTDWGLDGTFKIIRGRNECGIEGQIVAGIPKWCPHRAYSTVVLTKAGLSGGTDRAGTASLSLPTSGRARSQAVSRPSLCCTLVGTPAVTHTMRLTTVVLAALLGLAAAHHDNGHQHHPLSDEAIDHINSLKTTWKAGRNFARDVSMGYIRGLMGVHPDSNKNRLPELEQPHDGLVGSAALELPENFDAREQWPNCPTIGEIRDQGSCGSCWAFAAVEAMSDRTCVASKGQLNIHYSAEDLVSCCHICGFGCNGGFPGMAWKYWKHFGLVSGGNYNTSQGCIDYKIPPCEHHVSGQRPACKEGGSTPKCEQKCRDGYGVPYKKDRHYGRKSYSVKSDPQAIQTEIMTNGPVEVALTVYEDLLHYKSGVYQHVSGSVLGGHAVRMLGWGVENGTPYWLIANSWNTDWGDNGFFKIKRGSDECGIEGSVVAGLPKLSQSLSRIDGQLHEYD</sequence>
<evidence type="ECO:0000256" key="6">
    <source>
        <dbReference type="ARBA" id="ARBA00023145"/>
    </source>
</evidence>
<evidence type="ECO:0000256" key="5">
    <source>
        <dbReference type="ARBA" id="ARBA00022807"/>
    </source>
</evidence>
<evidence type="ECO:0000256" key="3">
    <source>
        <dbReference type="ARBA" id="ARBA00022729"/>
    </source>
</evidence>
<dbReference type="AlphaFoldDB" id="A0AAE1HVN9"/>
<evidence type="ECO:0000256" key="7">
    <source>
        <dbReference type="ARBA" id="ARBA00023157"/>
    </source>
</evidence>
<gene>
    <name evidence="10" type="ORF">KUF71_016554</name>
</gene>
<dbReference type="PANTHER" id="PTHR12411">
    <property type="entry name" value="CYSTEINE PROTEASE FAMILY C1-RELATED"/>
    <property type="match status" value="1"/>
</dbReference>
<evidence type="ECO:0000259" key="9">
    <source>
        <dbReference type="SMART" id="SM00645"/>
    </source>
</evidence>
<dbReference type="PROSITE" id="PS00640">
    <property type="entry name" value="THIOL_PROTEASE_ASN"/>
    <property type="match status" value="1"/>
</dbReference>
<dbReference type="EMBL" id="JAHWGI010001325">
    <property type="protein sequence ID" value="KAK3928307.1"/>
    <property type="molecule type" value="Genomic_DNA"/>
</dbReference>
<evidence type="ECO:0000256" key="1">
    <source>
        <dbReference type="ARBA" id="ARBA00008455"/>
    </source>
</evidence>
<feature type="signal peptide" evidence="8">
    <location>
        <begin position="1"/>
        <end position="18"/>
    </location>
</feature>
<dbReference type="PRINTS" id="PR00705">
    <property type="entry name" value="PAPAIN"/>
</dbReference>
<dbReference type="InterPro" id="IPR025661">
    <property type="entry name" value="Pept_asp_AS"/>
</dbReference>
<dbReference type="PROSITE" id="PS00639">
    <property type="entry name" value="THIOL_PROTEASE_HIS"/>
    <property type="match status" value="1"/>
</dbReference>
<evidence type="ECO:0000256" key="4">
    <source>
        <dbReference type="ARBA" id="ARBA00022801"/>
    </source>
</evidence>
<name>A0AAE1HVN9_9NEOP</name>
<dbReference type="GO" id="GO:0006508">
    <property type="term" value="P:proteolysis"/>
    <property type="evidence" value="ECO:0007669"/>
    <property type="project" value="UniProtKB-KW"/>
</dbReference>
<dbReference type="InterPro" id="IPR000169">
    <property type="entry name" value="Pept_cys_AS"/>
</dbReference>
<dbReference type="SUPFAM" id="SSF54001">
    <property type="entry name" value="Cysteine proteinases"/>
    <property type="match status" value="2"/>
</dbReference>
<dbReference type="Gene3D" id="3.90.70.10">
    <property type="entry name" value="Cysteine proteinases"/>
    <property type="match status" value="2"/>
</dbReference>
<dbReference type="InterPro" id="IPR038765">
    <property type="entry name" value="Papain-like_cys_pep_sf"/>
</dbReference>
<evidence type="ECO:0000256" key="8">
    <source>
        <dbReference type="SAM" id="SignalP"/>
    </source>
</evidence>
<keyword evidence="4" id="KW-0378">Hydrolase</keyword>
<keyword evidence="11" id="KW-1185">Reference proteome</keyword>
<dbReference type="InterPro" id="IPR013128">
    <property type="entry name" value="Peptidase_C1A"/>
</dbReference>
<proteinExistence type="inferred from homology"/>
<protein>
    <submittedName>
        <fullName evidence="10">Cathepsin B</fullName>
    </submittedName>
</protein>
<dbReference type="InterPro" id="IPR012599">
    <property type="entry name" value="Propeptide_C1A"/>
</dbReference>
<dbReference type="PROSITE" id="PS00139">
    <property type="entry name" value="THIOL_PROTEASE_CYS"/>
    <property type="match status" value="1"/>
</dbReference>
<accession>A0AAE1HVN9</accession>
<reference evidence="10" key="2">
    <citation type="journal article" date="2023" name="BMC Genomics">
        <title>Pest status, molecular evolution, and epigenetic factors derived from the genome assembly of Frankliniella fusca, a thysanopteran phytovirus vector.</title>
        <authorList>
            <person name="Catto M.A."/>
            <person name="Labadie P.E."/>
            <person name="Jacobson A.L."/>
            <person name="Kennedy G.G."/>
            <person name="Srinivasan R."/>
            <person name="Hunt B.G."/>
        </authorList>
    </citation>
    <scope>NUCLEOTIDE SEQUENCE</scope>
    <source>
        <strain evidence="10">PL_HMW_Pooled</strain>
    </source>
</reference>
<feature type="chain" id="PRO_5042103564" evidence="8">
    <location>
        <begin position="19"/>
        <end position="782"/>
    </location>
</feature>
<keyword evidence="2" id="KW-0645">Protease</keyword>
<dbReference type="Proteomes" id="UP001219518">
    <property type="component" value="Unassembled WGS sequence"/>
</dbReference>
<comment type="similarity">
    <text evidence="1">Belongs to the peptidase C1 family.</text>
</comment>
<evidence type="ECO:0000256" key="2">
    <source>
        <dbReference type="ARBA" id="ARBA00022670"/>
    </source>
</evidence>
<reference evidence="10" key="1">
    <citation type="submission" date="2021-07" db="EMBL/GenBank/DDBJ databases">
        <authorList>
            <person name="Catto M.A."/>
            <person name="Jacobson A."/>
            <person name="Kennedy G."/>
            <person name="Labadie P."/>
            <person name="Hunt B.G."/>
            <person name="Srinivasan R."/>
        </authorList>
    </citation>
    <scope>NUCLEOTIDE SEQUENCE</scope>
    <source>
        <strain evidence="10">PL_HMW_Pooled</strain>
        <tissue evidence="10">Head</tissue>
    </source>
</reference>
<feature type="non-terminal residue" evidence="10">
    <location>
        <position position="782"/>
    </location>
</feature>
<dbReference type="InterPro" id="IPR025660">
    <property type="entry name" value="Pept_his_AS"/>
</dbReference>
<dbReference type="Pfam" id="PF00112">
    <property type="entry name" value="Peptidase_C1"/>
    <property type="match status" value="3"/>
</dbReference>
<feature type="domain" description="Peptidase C1A papain C-terminal" evidence="9">
    <location>
        <begin position="516"/>
        <end position="764"/>
    </location>
</feature>
<dbReference type="CDD" id="cd02620">
    <property type="entry name" value="Peptidase_C1A_CathepsinB"/>
    <property type="match status" value="2"/>
</dbReference>
<keyword evidence="3 8" id="KW-0732">Signal</keyword>